<gene>
    <name evidence="4" type="ORF">COV06_01615</name>
</gene>
<feature type="transmembrane region" description="Helical" evidence="2">
    <location>
        <begin position="42"/>
        <end position="60"/>
    </location>
</feature>
<evidence type="ECO:0000313" key="5">
    <source>
        <dbReference type="Proteomes" id="UP000230084"/>
    </source>
</evidence>
<evidence type="ECO:0000259" key="3">
    <source>
        <dbReference type="Pfam" id="PF13529"/>
    </source>
</evidence>
<dbReference type="EMBL" id="PCYM01000001">
    <property type="protein sequence ID" value="PIR48077.1"/>
    <property type="molecule type" value="Genomic_DNA"/>
</dbReference>
<evidence type="ECO:0000256" key="2">
    <source>
        <dbReference type="SAM" id="Phobius"/>
    </source>
</evidence>
<dbReference type="AlphaFoldDB" id="A0A2H0RNQ1"/>
<dbReference type="Gene3D" id="3.90.70.10">
    <property type="entry name" value="Cysteine proteinases"/>
    <property type="match status" value="1"/>
</dbReference>
<dbReference type="InterPro" id="IPR039564">
    <property type="entry name" value="Peptidase_C39-like"/>
</dbReference>
<keyword evidence="2" id="KW-0472">Membrane</keyword>
<protein>
    <recommendedName>
        <fullName evidence="3">Peptidase C39-like domain-containing protein</fullName>
    </recommendedName>
</protein>
<reference evidence="4 5" key="1">
    <citation type="submission" date="2017-09" db="EMBL/GenBank/DDBJ databases">
        <title>Depth-based differentiation of microbial function through sediment-hosted aquifers and enrichment of novel symbionts in the deep terrestrial subsurface.</title>
        <authorList>
            <person name="Probst A.J."/>
            <person name="Ladd B."/>
            <person name="Jarett J.K."/>
            <person name="Geller-Mcgrath D.E."/>
            <person name="Sieber C.M."/>
            <person name="Emerson J.B."/>
            <person name="Anantharaman K."/>
            <person name="Thomas B.C."/>
            <person name="Malmstrom R."/>
            <person name="Stieglmeier M."/>
            <person name="Klingl A."/>
            <person name="Woyke T."/>
            <person name="Ryan C.M."/>
            <person name="Banfield J.F."/>
        </authorList>
    </citation>
    <scope>NUCLEOTIDE SEQUENCE [LARGE SCALE GENOMIC DNA]</scope>
    <source>
        <strain evidence="4">CG10_big_fil_rev_8_21_14_0_10_50_16</strain>
    </source>
</reference>
<sequence>MVGARRQKFIGAHRAIQRRRCACDVSAKDLVKKTTTLRMKNNIIVALIIVLLLGGGYALYRQRFIVSQTVQSLTIPKAVEYDLVVAPVVNDQDQPVESDKGLDETETPQDLQTGTIDPTEPVPPPQSINLAIPFTSQAPQTDWGLPYQEACEEASVLMAAAFLNAEVDLSTPVLAEQEILSFVALEETQLGAYLDTTVEETIRVANARFPSLVFTSVNNPTIDEIKTLLANGVPVIVPAAGRKLQNPFYSGVGPLYHMLVLRGYTSTSFITNDPGTRRGEQYLYTFDTIMEAMGDWNGGNPAQGAKMIIVVHKR</sequence>
<accession>A0A2H0RNQ1</accession>
<organism evidence="4 5">
    <name type="scientific">Candidatus Uhrbacteria bacterium CG10_big_fil_rev_8_21_14_0_10_50_16</name>
    <dbReference type="NCBI Taxonomy" id="1975039"/>
    <lineage>
        <taxon>Bacteria</taxon>
        <taxon>Candidatus Uhriibacteriota</taxon>
    </lineage>
</organism>
<evidence type="ECO:0000313" key="4">
    <source>
        <dbReference type="EMBL" id="PIR48077.1"/>
    </source>
</evidence>
<keyword evidence="2" id="KW-1133">Transmembrane helix</keyword>
<feature type="domain" description="Peptidase C39-like" evidence="3">
    <location>
        <begin position="131"/>
        <end position="274"/>
    </location>
</feature>
<comment type="caution">
    <text evidence="4">The sequence shown here is derived from an EMBL/GenBank/DDBJ whole genome shotgun (WGS) entry which is preliminary data.</text>
</comment>
<proteinExistence type="predicted"/>
<dbReference type="Pfam" id="PF13529">
    <property type="entry name" value="Peptidase_C39_2"/>
    <property type="match status" value="1"/>
</dbReference>
<dbReference type="Proteomes" id="UP000230084">
    <property type="component" value="Unassembled WGS sequence"/>
</dbReference>
<name>A0A2H0RNQ1_9BACT</name>
<evidence type="ECO:0000256" key="1">
    <source>
        <dbReference type="SAM" id="MobiDB-lite"/>
    </source>
</evidence>
<feature type="region of interest" description="Disordered" evidence="1">
    <location>
        <begin position="94"/>
        <end position="124"/>
    </location>
</feature>
<keyword evidence="2" id="KW-0812">Transmembrane</keyword>